<dbReference type="Proteomes" id="UP001149090">
    <property type="component" value="Unassembled WGS sequence"/>
</dbReference>
<gene>
    <name evidence="2" type="ORF">M0811_00477</name>
</gene>
<keyword evidence="3" id="KW-1185">Reference proteome</keyword>
<name>A0A9Q0REG8_ANAIG</name>
<dbReference type="InterPro" id="IPR015943">
    <property type="entry name" value="WD40/YVTN_repeat-like_dom_sf"/>
</dbReference>
<feature type="chain" id="PRO_5040207562" description="LVIVD repeat protein" evidence="1">
    <location>
        <begin position="22"/>
        <end position="679"/>
    </location>
</feature>
<dbReference type="EMBL" id="JAPDFW010000059">
    <property type="protein sequence ID" value="KAJ5077157.1"/>
    <property type="molecule type" value="Genomic_DNA"/>
</dbReference>
<dbReference type="SUPFAM" id="SSF50969">
    <property type="entry name" value="YVTN repeat-like/Quinoprotein amine dehydrogenase"/>
    <property type="match status" value="2"/>
</dbReference>
<keyword evidence="1" id="KW-0732">Signal</keyword>
<sequence length="679" mass="76453">MKDVSLIIFLISIFLIFNVKSQISVKNTYNFPVEMENIYVTLIDSELGIAYFADQDSSRTSHLCKIRISNFKFISCLDLGVYNVYCGTIDTENKLAYFGNHRNQAEIIKVDLRSFQVVDTITLTGGISNLFSAQIDIVNQKAYFISDSTSPDVVKIDLVTFLQESTLEISDQNRWGSVIDVPKGFLYIFTDYFVDSNPTIEKIALSTFTKVDSLTLNSSERHPFTGVIDSSKGFMYVGTKTSPIQIVKVNLNDFSRVGSITSPETQYYAYASGIDEENQLAYFIAYSGYIIRINLRDFSIVDSLELGVSYFPLSLSLDLERNVSFIGAEDGGIYKLDLTSFNQQIFGEIPFFADLGVIVIDPNTQNAYIGFQSALIVKFDLDAFEMVDYIQNDNTDNMICFGAIDKKGQFGYFFTQLGLDVYKIDLSNFSVDFFKEFFGSDYINEETEAVVFDKENSIFYVGFNYFENRTIYKISVPDLEIVGSLNIGMDSIPALLLDSSKGFLYADLGFYGTSLLKIQLSNFEPVFSINLTDYGRLNSIIIDSTHEFIFFGNEMCDDLDETSKSKLSSCGIEICRISLLNGDQIECDTTNLQNGIQASFLDTSDTYAFFFSDFESKDLQISTNVTQIDTISNEILYNFSFDNFAYISISAVDPITGNAYIAPYGYPVSLIQLLLPKMK</sequence>
<proteinExistence type="predicted"/>
<evidence type="ECO:0000313" key="3">
    <source>
        <dbReference type="Proteomes" id="UP001149090"/>
    </source>
</evidence>
<feature type="signal peptide" evidence="1">
    <location>
        <begin position="1"/>
        <end position="21"/>
    </location>
</feature>
<protein>
    <recommendedName>
        <fullName evidence="4">LVIVD repeat protein</fullName>
    </recommendedName>
</protein>
<evidence type="ECO:0008006" key="4">
    <source>
        <dbReference type="Google" id="ProtNLM"/>
    </source>
</evidence>
<dbReference type="InterPro" id="IPR011044">
    <property type="entry name" value="Quino_amine_DH_bsu"/>
</dbReference>
<accession>A0A9Q0REG8</accession>
<dbReference type="AlphaFoldDB" id="A0A9Q0REG8"/>
<evidence type="ECO:0000256" key="1">
    <source>
        <dbReference type="SAM" id="SignalP"/>
    </source>
</evidence>
<dbReference type="Gene3D" id="2.130.10.10">
    <property type="entry name" value="YVTN repeat-like/Quinoprotein amine dehydrogenase"/>
    <property type="match status" value="1"/>
</dbReference>
<evidence type="ECO:0000313" key="2">
    <source>
        <dbReference type="EMBL" id="KAJ5077157.1"/>
    </source>
</evidence>
<comment type="caution">
    <text evidence="2">The sequence shown here is derived from an EMBL/GenBank/DDBJ whole genome shotgun (WGS) entry which is preliminary data.</text>
</comment>
<reference evidence="2" key="1">
    <citation type="submission" date="2022-10" db="EMBL/GenBank/DDBJ databases">
        <title>Novel sulphate-reducing endosymbionts in the free-living metamonad Anaeramoeba.</title>
        <authorList>
            <person name="Jerlstrom-Hultqvist J."/>
            <person name="Cepicka I."/>
            <person name="Gallot-Lavallee L."/>
            <person name="Salas-Leiva D."/>
            <person name="Curtis B.A."/>
            <person name="Zahonova K."/>
            <person name="Pipaliya S."/>
            <person name="Dacks J."/>
            <person name="Roger A.J."/>
        </authorList>
    </citation>
    <scope>NUCLEOTIDE SEQUENCE</scope>
    <source>
        <strain evidence="2">BMAN</strain>
    </source>
</reference>
<organism evidence="2 3">
    <name type="scientific">Anaeramoeba ignava</name>
    <name type="common">Anaerobic marine amoeba</name>
    <dbReference type="NCBI Taxonomy" id="1746090"/>
    <lineage>
        <taxon>Eukaryota</taxon>
        <taxon>Metamonada</taxon>
        <taxon>Anaeramoebidae</taxon>
        <taxon>Anaeramoeba</taxon>
    </lineage>
</organism>